<evidence type="ECO:0000313" key="3">
    <source>
        <dbReference type="Proteomes" id="UP001627154"/>
    </source>
</evidence>
<name>A0ABD2XBF4_9HYME</name>
<sequence length="299" mass="34582">MPDEEAKLVLDLGSDGDQDLDKLHKQATLKRKLKEMNICNNGDLRFPTVGYVNVNDDKVENKTSYPIVSDNDIDFMDVENKNRTKKQIKQMIRYDPLNPDHKKYVIGGATEKTENSPKKKKKKLKDTQNDTKTTVPRVSKVLYSESFNESLKNIGKETGGFSLSQIVGQTQKDNVSDERIPQNNLQINYDELNFDSGKKKIFQYDSSDSSSEEENEKIDVSYKKKTEHNNNDKNAINENRFFSTSINDSSIQEAYSFFNPENKKGIEDHSKKRRMLKEIVRKKLRNNTRNLKKKRRGAK</sequence>
<reference evidence="2 3" key="1">
    <citation type="journal article" date="2024" name="bioRxiv">
        <title>A reference genome for Trichogramma kaykai: A tiny desert-dwelling parasitoid wasp with competing sex-ratio distorters.</title>
        <authorList>
            <person name="Culotta J."/>
            <person name="Lindsey A.R."/>
        </authorList>
    </citation>
    <scope>NUCLEOTIDE SEQUENCE [LARGE SCALE GENOMIC DNA]</scope>
    <source>
        <strain evidence="2 3">KSX58</strain>
    </source>
</reference>
<proteinExistence type="predicted"/>
<evidence type="ECO:0000256" key="1">
    <source>
        <dbReference type="SAM" id="MobiDB-lite"/>
    </source>
</evidence>
<gene>
    <name evidence="2" type="ORF">TKK_004914</name>
</gene>
<accession>A0ABD2XBF4</accession>
<protein>
    <submittedName>
        <fullName evidence="2">Uncharacterized protein</fullName>
    </submittedName>
</protein>
<organism evidence="2 3">
    <name type="scientific">Trichogramma kaykai</name>
    <dbReference type="NCBI Taxonomy" id="54128"/>
    <lineage>
        <taxon>Eukaryota</taxon>
        <taxon>Metazoa</taxon>
        <taxon>Ecdysozoa</taxon>
        <taxon>Arthropoda</taxon>
        <taxon>Hexapoda</taxon>
        <taxon>Insecta</taxon>
        <taxon>Pterygota</taxon>
        <taxon>Neoptera</taxon>
        <taxon>Endopterygota</taxon>
        <taxon>Hymenoptera</taxon>
        <taxon>Apocrita</taxon>
        <taxon>Proctotrupomorpha</taxon>
        <taxon>Chalcidoidea</taxon>
        <taxon>Trichogrammatidae</taxon>
        <taxon>Trichogramma</taxon>
    </lineage>
</organism>
<comment type="caution">
    <text evidence="2">The sequence shown here is derived from an EMBL/GenBank/DDBJ whole genome shotgun (WGS) entry which is preliminary data.</text>
</comment>
<dbReference type="EMBL" id="JBJJXI010000040">
    <property type="protein sequence ID" value="KAL3402087.1"/>
    <property type="molecule type" value="Genomic_DNA"/>
</dbReference>
<evidence type="ECO:0000313" key="2">
    <source>
        <dbReference type="EMBL" id="KAL3402087.1"/>
    </source>
</evidence>
<keyword evidence="3" id="KW-1185">Reference proteome</keyword>
<dbReference type="Proteomes" id="UP001627154">
    <property type="component" value="Unassembled WGS sequence"/>
</dbReference>
<dbReference type="AlphaFoldDB" id="A0ABD2XBF4"/>
<feature type="region of interest" description="Disordered" evidence="1">
    <location>
        <begin position="107"/>
        <end position="133"/>
    </location>
</feature>